<feature type="domain" description="RlmI-like PUA" evidence="7">
    <location>
        <begin position="9"/>
        <end position="67"/>
    </location>
</feature>
<dbReference type="EMBL" id="CP001344">
    <property type="protein sequence ID" value="ACL43038.1"/>
    <property type="molecule type" value="Genomic_DNA"/>
</dbReference>
<feature type="domain" description="S-adenosylmethionine-dependent methyltransferase" evidence="6">
    <location>
        <begin position="183"/>
        <end position="352"/>
    </location>
</feature>
<keyword evidence="5" id="KW-0949">S-adenosyl-L-methionine</keyword>
<dbReference type="InterPro" id="IPR036974">
    <property type="entry name" value="PUA_sf"/>
</dbReference>
<evidence type="ECO:0000256" key="3">
    <source>
        <dbReference type="ARBA" id="ARBA00022603"/>
    </source>
</evidence>
<dbReference type="OrthoDB" id="9805492at2"/>
<dbReference type="PANTHER" id="PTHR42873">
    <property type="entry name" value="RIBOSOMAL RNA LARGE SUBUNIT METHYLTRANSFERASE"/>
    <property type="match status" value="1"/>
</dbReference>
<dbReference type="SUPFAM" id="SSF53335">
    <property type="entry name" value="S-adenosyl-L-methionine-dependent methyltransferases"/>
    <property type="match status" value="1"/>
</dbReference>
<evidence type="ECO:0000259" key="6">
    <source>
        <dbReference type="Pfam" id="PF10672"/>
    </source>
</evidence>
<evidence type="ECO:0000256" key="5">
    <source>
        <dbReference type="ARBA" id="ARBA00022691"/>
    </source>
</evidence>
<sequence length="400" mass="44391">MAKLTEISLASHLKERLVQGHPWVYRNHVPPAIKLATGTWVKLRCGGWTGFGLWDNNGPIALRIFSRKQLPDPRWLREQVQLAWELRSPLRQSGCTTYRWLFGEGDGLPGLTVDLYGEFAVVQTYMESARVLQEGLIAALQATTSLKGILLRSQHATELDKSEIGRETEGKTRLLWGQPPPSQLTVQEYDLQFKVDLQTGQKTGLFLDHRENRRYVQGISQGRSVLNCFAYTGAFSLYALKGGASQVTSVDIGKGLAEAATTNIKLNGLDPNRHTFVTADCFEVLNRYVQQGQTFDLIILDPPSFAKSKQNRYAAVRAYTKLNALALKCLVPNGLLVTASCTSQVSPEAFREMLAAAGGMNDRHLQIIHEAGQPLDHPVPAAFPEGRYLKFVVARVSKNS</sequence>
<evidence type="ECO:0000256" key="1">
    <source>
        <dbReference type="ARBA" id="ARBA00004496"/>
    </source>
</evidence>
<keyword evidence="2" id="KW-0963">Cytoplasm</keyword>
<name>B8HUZ1_CYAP4</name>
<protein>
    <submittedName>
        <fullName evidence="8">Putative SAM-dependent methyltransferase</fullName>
    </submittedName>
</protein>
<dbReference type="CDD" id="cd11572">
    <property type="entry name" value="RlmI_M_like"/>
    <property type="match status" value="1"/>
</dbReference>
<dbReference type="KEGG" id="cyn:Cyan7425_0650"/>
<accession>B8HUZ1</accession>
<evidence type="ECO:0000313" key="8">
    <source>
        <dbReference type="EMBL" id="ACL43038.1"/>
    </source>
</evidence>
<comment type="subcellular location">
    <subcellularLocation>
        <location evidence="1">Cytoplasm</location>
    </subcellularLocation>
</comment>
<dbReference type="Pfam" id="PF17785">
    <property type="entry name" value="PUA_3"/>
    <property type="match status" value="1"/>
</dbReference>
<keyword evidence="4 8" id="KW-0808">Transferase</keyword>
<evidence type="ECO:0000259" key="7">
    <source>
        <dbReference type="Pfam" id="PF17785"/>
    </source>
</evidence>
<dbReference type="InterPro" id="IPR029063">
    <property type="entry name" value="SAM-dependent_MTases_sf"/>
</dbReference>
<dbReference type="GO" id="GO:0032259">
    <property type="term" value="P:methylation"/>
    <property type="evidence" value="ECO:0007669"/>
    <property type="project" value="UniProtKB-KW"/>
</dbReference>
<keyword evidence="3 8" id="KW-0489">Methyltransferase</keyword>
<dbReference type="STRING" id="395961.Cyan7425_0650"/>
<dbReference type="GO" id="GO:0005737">
    <property type="term" value="C:cytoplasm"/>
    <property type="evidence" value="ECO:0007669"/>
    <property type="project" value="UniProtKB-SubCell"/>
</dbReference>
<reference evidence="8" key="1">
    <citation type="submission" date="2009-01" db="EMBL/GenBank/DDBJ databases">
        <title>Complete sequence of chromosome Cyanothece sp. PCC 7425.</title>
        <authorList>
            <consortium name="US DOE Joint Genome Institute"/>
            <person name="Lucas S."/>
            <person name="Copeland A."/>
            <person name="Lapidus A."/>
            <person name="Glavina del Rio T."/>
            <person name="Dalin E."/>
            <person name="Tice H."/>
            <person name="Bruce D."/>
            <person name="Goodwin L."/>
            <person name="Pitluck S."/>
            <person name="Sims D."/>
            <person name="Meineke L."/>
            <person name="Brettin T."/>
            <person name="Detter J.C."/>
            <person name="Han C."/>
            <person name="Larimer F."/>
            <person name="Land M."/>
            <person name="Hauser L."/>
            <person name="Kyrpides N."/>
            <person name="Ovchinnikova G."/>
            <person name="Liberton M."/>
            <person name="Stoeckel J."/>
            <person name="Banerjee A."/>
            <person name="Singh A."/>
            <person name="Page L."/>
            <person name="Sato H."/>
            <person name="Zhao L."/>
            <person name="Sherman L."/>
            <person name="Pakrasi H."/>
            <person name="Richardson P."/>
        </authorList>
    </citation>
    <scope>NUCLEOTIDE SEQUENCE</scope>
    <source>
        <strain evidence="8">PCC 7425</strain>
    </source>
</reference>
<dbReference type="Gene3D" id="3.40.50.150">
    <property type="entry name" value="Vaccinia Virus protein VP39"/>
    <property type="match status" value="1"/>
</dbReference>
<proteinExistence type="predicted"/>
<dbReference type="GO" id="GO:0008168">
    <property type="term" value="F:methyltransferase activity"/>
    <property type="evidence" value="ECO:0007669"/>
    <property type="project" value="UniProtKB-KW"/>
</dbReference>
<dbReference type="Gene3D" id="3.30.750.80">
    <property type="entry name" value="RNA methyltransferase domain (HRMD) like"/>
    <property type="match status" value="1"/>
</dbReference>
<dbReference type="Gene3D" id="2.30.130.10">
    <property type="entry name" value="PUA domain"/>
    <property type="match status" value="1"/>
</dbReference>
<dbReference type="HOGENOM" id="CLU_014042_0_0_3"/>
<dbReference type="PANTHER" id="PTHR42873:SF1">
    <property type="entry name" value="S-ADENOSYLMETHIONINE-DEPENDENT METHYLTRANSFERASE DOMAIN-CONTAINING PROTEIN"/>
    <property type="match status" value="1"/>
</dbReference>
<dbReference type="InterPro" id="IPR019614">
    <property type="entry name" value="SAM-dep_methyl-trfase"/>
</dbReference>
<dbReference type="AlphaFoldDB" id="B8HUZ1"/>
<dbReference type="CDD" id="cd02440">
    <property type="entry name" value="AdoMet_MTases"/>
    <property type="match status" value="1"/>
</dbReference>
<evidence type="ECO:0000256" key="4">
    <source>
        <dbReference type="ARBA" id="ARBA00022679"/>
    </source>
</evidence>
<dbReference type="GO" id="GO:0003723">
    <property type="term" value="F:RNA binding"/>
    <property type="evidence" value="ECO:0007669"/>
    <property type="project" value="InterPro"/>
</dbReference>
<evidence type="ECO:0000256" key="2">
    <source>
        <dbReference type="ARBA" id="ARBA00022490"/>
    </source>
</evidence>
<dbReference type="InterPro" id="IPR041532">
    <property type="entry name" value="RlmI-like_PUA"/>
</dbReference>
<dbReference type="Pfam" id="PF10672">
    <property type="entry name" value="Methyltrans_SAM"/>
    <property type="match status" value="1"/>
</dbReference>
<dbReference type="eggNOG" id="COG1092">
    <property type="taxonomic scope" value="Bacteria"/>
</dbReference>
<gene>
    <name evidence="8" type="ordered locus">Cyan7425_0650</name>
</gene>
<organism evidence="8">
    <name type="scientific">Cyanothece sp. (strain PCC 7425 / ATCC 29141)</name>
    <dbReference type="NCBI Taxonomy" id="395961"/>
    <lineage>
        <taxon>Bacteria</taxon>
        <taxon>Bacillati</taxon>
        <taxon>Cyanobacteriota</taxon>
        <taxon>Cyanophyceae</taxon>
        <taxon>Gomontiellales</taxon>
        <taxon>Cyanothecaceae</taxon>
        <taxon>Cyanothece</taxon>
    </lineage>
</organism>